<accession>A0ACC6M1L4</accession>
<organism evidence="1 2">
    <name type="scientific">Gracilibacillus pellucidus</name>
    <dbReference type="NCBI Taxonomy" id="3095368"/>
    <lineage>
        <taxon>Bacteria</taxon>
        <taxon>Bacillati</taxon>
        <taxon>Bacillota</taxon>
        <taxon>Bacilli</taxon>
        <taxon>Bacillales</taxon>
        <taxon>Bacillaceae</taxon>
        <taxon>Gracilibacillus</taxon>
    </lineage>
</organism>
<dbReference type="Proteomes" id="UP001277972">
    <property type="component" value="Unassembled WGS sequence"/>
</dbReference>
<dbReference type="EMBL" id="JAWZSR010000001">
    <property type="protein sequence ID" value="MDX8044831.1"/>
    <property type="molecule type" value="Genomic_DNA"/>
</dbReference>
<evidence type="ECO:0000313" key="2">
    <source>
        <dbReference type="Proteomes" id="UP001277972"/>
    </source>
</evidence>
<sequence>MPSTTSYFKQEIWKQSFRSFGWIGIAYFLALVFLLPLRMLMIYTSVNSSNEVYYYSPENLFEFQPLQLVLLVAVPIIAAMFACRYLHVKEVAVFMHSLPLKRSQLFIQRFMIGYSMLVLPVLIMSFILLVIPYTIDLSFIYKSQDIVVWLYNSLMLITFTYSLSFLIGMITGISIIQAGLSLIAILFPYGITMLIQSNLAQLLIGYTGERGEFGTFDLFLPFIPFLQMFEVDGDFYLNWHYWLICLFFICLTFVLYKWRDTEASHQSITFSVLKPIFKFGVTFCFMLLGGSYFGLIQNGSIKWMTFGYVVGAVFGYIIAEIIIQKTWRVWGSWKGLIAYLAISLIVVLSVVFDWYGYKTNIPNIDDVEAVSFIDDNTFYGGYYDSDGKTKFNNITDKQTINKVIQLHEQIVDNSEFVYSDSSIFINYHLNNGKMITRQYSMYYEEEFKPYLKPIIESEEYKKSSLNWLFDSQEEIKSVSVNGYQLSLTVNDKQAINELVQAYQQDYLNASYEDLVQTNYYDRKEIEFEVYPQEYYSVPMLYRFENVWDVVEEQDLAKVFAINPKNVSKVAVSNSTEDIPNYYELEDLSDDENWLIVNDTNEIEQLTDMKIDPKGTWTIVYFGLGGDYVLDEHIVSEEELPAFVTEYFK</sequence>
<proteinExistence type="predicted"/>
<name>A0ACC6M1L4_9BACI</name>
<keyword evidence="2" id="KW-1185">Reference proteome</keyword>
<evidence type="ECO:0000313" key="1">
    <source>
        <dbReference type="EMBL" id="MDX8044831.1"/>
    </source>
</evidence>
<gene>
    <name evidence="1" type="ORF">SH601_02430</name>
</gene>
<comment type="caution">
    <text evidence="1">The sequence shown here is derived from an EMBL/GenBank/DDBJ whole genome shotgun (WGS) entry which is preliminary data.</text>
</comment>
<protein>
    <submittedName>
        <fullName evidence="1">DUF6449 domain-containing protein</fullName>
    </submittedName>
</protein>
<reference evidence="1" key="1">
    <citation type="submission" date="2023-11" db="EMBL/GenBank/DDBJ databases">
        <title>Gracilibacillus pellucida a moderately halophilic bacterium isolated from saline soil in Xinjiang province.</title>
        <authorList>
            <person name="Zhang Z."/>
            <person name="Tan F."/>
            <person name="Wang Y."/>
            <person name="Xia M."/>
        </authorList>
    </citation>
    <scope>NUCLEOTIDE SEQUENCE</scope>
    <source>
        <strain evidence="1">S3-1-1</strain>
    </source>
</reference>